<gene>
    <name evidence="2" type="ORF">GCM10023216_10120</name>
</gene>
<dbReference type="PANTHER" id="PTHR33993:SF14">
    <property type="entry name" value="GB|AAF24581.1"/>
    <property type="match status" value="1"/>
</dbReference>
<dbReference type="InterPro" id="IPR029068">
    <property type="entry name" value="Glyas_Bleomycin-R_OHBP_Dase"/>
</dbReference>
<protein>
    <submittedName>
        <fullName evidence="2">VOC family protein</fullName>
    </submittedName>
</protein>
<name>A0ABP8YB30_9MICO</name>
<dbReference type="PANTHER" id="PTHR33993">
    <property type="entry name" value="GLYOXALASE-RELATED"/>
    <property type="match status" value="1"/>
</dbReference>
<dbReference type="SUPFAM" id="SSF54593">
    <property type="entry name" value="Glyoxalase/Bleomycin resistance protein/Dihydroxybiphenyl dioxygenase"/>
    <property type="match status" value="1"/>
</dbReference>
<dbReference type="InterPro" id="IPR004360">
    <property type="entry name" value="Glyas_Fos-R_dOase_dom"/>
</dbReference>
<feature type="domain" description="VOC" evidence="1">
    <location>
        <begin position="11"/>
        <end position="128"/>
    </location>
</feature>
<proteinExistence type="predicted"/>
<accession>A0ABP8YB30</accession>
<dbReference type="EMBL" id="BAABID010000006">
    <property type="protein sequence ID" value="GAA4722765.1"/>
    <property type="molecule type" value="Genomic_DNA"/>
</dbReference>
<dbReference type="Proteomes" id="UP001500956">
    <property type="component" value="Unassembled WGS sequence"/>
</dbReference>
<evidence type="ECO:0000259" key="1">
    <source>
        <dbReference type="PROSITE" id="PS51819"/>
    </source>
</evidence>
<evidence type="ECO:0000313" key="3">
    <source>
        <dbReference type="Proteomes" id="UP001500956"/>
    </source>
</evidence>
<reference evidence="3" key="1">
    <citation type="journal article" date="2019" name="Int. J. Syst. Evol. Microbiol.">
        <title>The Global Catalogue of Microorganisms (GCM) 10K type strain sequencing project: providing services to taxonomists for standard genome sequencing and annotation.</title>
        <authorList>
            <consortium name="The Broad Institute Genomics Platform"/>
            <consortium name="The Broad Institute Genome Sequencing Center for Infectious Disease"/>
            <person name="Wu L."/>
            <person name="Ma J."/>
        </authorList>
    </citation>
    <scope>NUCLEOTIDE SEQUENCE [LARGE SCALE GENOMIC DNA]</scope>
    <source>
        <strain evidence="3">JCM 18063</strain>
    </source>
</reference>
<dbReference type="PROSITE" id="PS51819">
    <property type="entry name" value="VOC"/>
    <property type="match status" value="1"/>
</dbReference>
<organism evidence="2 3">
    <name type="scientific">Isoptericola chiayiensis</name>
    <dbReference type="NCBI Taxonomy" id="579446"/>
    <lineage>
        <taxon>Bacteria</taxon>
        <taxon>Bacillati</taxon>
        <taxon>Actinomycetota</taxon>
        <taxon>Actinomycetes</taxon>
        <taxon>Micrococcales</taxon>
        <taxon>Promicromonosporaceae</taxon>
        <taxon>Isoptericola</taxon>
    </lineage>
</organism>
<sequence>MSVAPATPAVTSVYPVLMSSDVTAAADFYRDALGFTTTFATDWYVSLRHGDHELALLDPDHPTVPAGFGHPVRGVLINVEVDDVDAVHRRLVEEHGCTEIVPLRDEDFGQRHVIVEAPDGVLVDVIQPIPPSAEFAAAYSD</sequence>
<dbReference type="Gene3D" id="3.30.720.120">
    <property type="match status" value="1"/>
</dbReference>
<evidence type="ECO:0000313" key="2">
    <source>
        <dbReference type="EMBL" id="GAA4722765.1"/>
    </source>
</evidence>
<dbReference type="Pfam" id="PF00903">
    <property type="entry name" value="Glyoxalase"/>
    <property type="match status" value="1"/>
</dbReference>
<keyword evidence="3" id="KW-1185">Reference proteome</keyword>
<dbReference type="RefSeq" id="WP_172150809.1">
    <property type="nucleotide sequence ID" value="NZ_BAABID010000006.1"/>
</dbReference>
<dbReference type="InterPro" id="IPR052164">
    <property type="entry name" value="Anthracycline_SecMetBiosynth"/>
</dbReference>
<dbReference type="InterPro" id="IPR037523">
    <property type="entry name" value="VOC_core"/>
</dbReference>
<dbReference type="Gene3D" id="3.30.720.110">
    <property type="match status" value="1"/>
</dbReference>
<comment type="caution">
    <text evidence="2">The sequence shown here is derived from an EMBL/GenBank/DDBJ whole genome shotgun (WGS) entry which is preliminary data.</text>
</comment>